<accession>A0ABV8V6D6</accession>
<reference evidence="2" key="1">
    <citation type="journal article" date="2019" name="Int. J. Syst. Evol. Microbiol.">
        <title>The Global Catalogue of Microorganisms (GCM) 10K type strain sequencing project: providing services to taxonomists for standard genome sequencing and annotation.</title>
        <authorList>
            <consortium name="The Broad Institute Genomics Platform"/>
            <consortium name="The Broad Institute Genome Sequencing Center for Infectious Disease"/>
            <person name="Wu L."/>
            <person name="Ma J."/>
        </authorList>
    </citation>
    <scope>NUCLEOTIDE SEQUENCE [LARGE SCALE GENOMIC DNA]</scope>
    <source>
        <strain evidence="2">CECT 8570</strain>
    </source>
</reference>
<sequence>MKIVLLTFTLFLYGCGSINLHSYENTEPTFSLIQFFQGKTRAFGIVQDYSGEVTRRFTVTMTGELNADGALVLDEHFLYDDGQKQFRQWIIKRSEQGYLGRASDIVGIAKGEERGFAVQWQYEMDLAVDGDVYRVAFDDWMYRLDQNRAFNKAKIKKWGITVAEVTLFFEKTP</sequence>
<dbReference type="Pfam" id="PF12915">
    <property type="entry name" value="DUF3833"/>
    <property type="match status" value="1"/>
</dbReference>
<proteinExistence type="predicted"/>
<dbReference type="PROSITE" id="PS51257">
    <property type="entry name" value="PROKAR_LIPOPROTEIN"/>
    <property type="match status" value="1"/>
</dbReference>
<dbReference type="Proteomes" id="UP001595840">
    <property type="component" value="Unassembled WGS sequence"/>
</dbReference>
<protein>
    <submittedName>
        <fullName evidence="1">DUF3833 domain-containing protein</fullName>
    </submittedName>
</protein>
<dbReference type="RefSeq" id="WP_290261305.1">
    <property type="nucleotide sequence ID" value="NZ_JAUFQG010000004.1"/>
</dbReference>
<comment type="caution">
    <text evidence="1">The sequence shown here is derived from an EMBL/GenBank/DDBJ whole genome shotgun (WGS) entry which is preliminary data.</text>
</comment>
<keyword evidence="2" id="KW-1185">Reference proteome</keyword>
<dbReference type="EMBL" id="JBHSCX010000020">
    <property type="protein sequence ID" value="MFC4363471.1"/>
    <property type="molecule type" value="Genomic_DNA"/>
</dbReference>
<dbReference type="InterPro" id="IPR024409">
    <property type="entry name" value="DUF3833"/>
</dbReference>
<organism evidence="1 2">
    <name type="scientific">Simiduia curdlanivorans</name>
    <dbReference type="NCBI Taxonomy" id="1492769"/>
    <lineage>
        <taxon>Bacteria</taxon>
        <taxon>Pseudomonadati</taxon>
        <taxon>Pseudomonadota</taxon>
        <taxon>Gammaproteobacteria</taxon>
        <taxon>Cellvibrionales</taxon>
        <taxon>Cellvibrionaceae</taxon>
        <taxon>Simiduia</taxon>
    </lineage>
</organism>
<evidence type="ECO:0000313" key="2">
    <source>
        <dbReference type="Proteomes" id="UP001595840"/>
    </source>
</evidence>
<gene>
    <name evidence="1" type="ORF">ACFOX3_14245</name>
</gene>
<name>A0ABV8V6D6_9GAMM</name>
<evidence type="ECO:0000313" key="1">
    <source>
        <dbReference type="EMBL" id="MFC4363471.1"/>
    </source>
</evidence>